<dbReference type="Proteomes" id="UP001202328">
    <property type="component" value="Unassembled WGS sequence"/>
</dbReference>
<evidence type="ECO:0000313" key="2">
    <source>
        <dbReference type="EMBL" id="KAI3945811.1"/>
    </source>
</evidence>
<dbReference type="EMBL" id="JAJJMB010003726">
    <property type="protein sequence ID" value="KAI3945811.1"/>
    <property type="molecule type" value="Genomic_DNA"/>
</dbReference>
<comment type="caution">
    <text evidence="2">The sequence shown here is derived from an EMBL/GenBank/DDBJ whole genome shotgun (WGS) entry which is preliminary data.</text>
</comment>
<dbReference type="SUPFAM" id="SSF81383">
    <property type="entry name" value="F-box domain"/>
    <property type="match status" value="1"/>
</dbReference>
<dbReference type="AlphaFoldDB" id="A0AAD4T7N3"/>
<keyword evidence="3" id="KW-1185">Reference proteome</keyword>
<dbReference type="InterPro" id="IPR001810">
    <property type="entry name" value="F-box_dom"/>
</dbReference>
<name>A0AAD4T7N3_9MAGN</name>
<dbReference type="Gene3D" id="1.20.1280.50">
    <property type="match status" value="1"/>
</dbReference>
<dbReference type="Pfam" id="PF00646">
    <property type="entry name" value="F-box"/>
    <property type="match status" value="1"/>
</dbReference>
<evidence type="ECO:0000259" key="1">
    <source>
        <dbReference type="PROSITE" id="PS50181"/>
    </source>
</evidence>
<dbReference type="PROSITE" id="PS50181">
    <property type="entry name" value="FBOX"/>
    <property type="match status" value="1"/>
</dbReference>
<dbReference type="InterPro" id="IPR055290">
    <property type="entry name" value="At3g26010-like"/>
</dbReference>
<dbReference type="Pfam" id="PF23635">
    <property type="entry name" value="Beta-prop_AT5G49610-like"/>
    <property type="match status" value="1"/>
</dbReference>
<dbReference type="CDD" id="cd22157">
    <property type="entry name" value="F-box_AtFBW1-like"/>
    <property type="match status" value="1"/>
</dbReference>
<organism evidence="2 3">
    <name type="scientific">Papaver atlanticum</name>
    <dbReference type="NCBI Taxonomy" id="357466"/>
    <lineage>
        <taxon>Eukaryota</taxon>
        <taxon>Viridiplantae</taxon>
        <taxon>Streptophyta</taxon>
        <taxon>Embryophyta</taxon>
        <taxon>Tracheophyta</taxon>
        <taxon>Spermatophyta</taxon>
        <taxon>Magnoliopsida</taxon>
        <taxon>Ranunculales</taxon>
        <taxon>Papaveraceae</taxon>
        <taxon>Papaveroideae</taxon>
        <taxon>Papaver</taxon>
    </lineage>
</organism>
<sequence>MISLHNDIAEHLPTELATEILCRLPIKSLIVFKCVSKSWNKLISDICLPKITADICVLNLYRGRFRRLHDAYYKYDDDVRYWQVDCCNGLSLYQVGFDCRYVVVNRATNQCFSIPEPLEAAKHNYAAIVFDPVKSNDYRIVLPCPHIDSPMLDIFSSELCKWVRHKVPGIWVKHVLVTGSENHEQRWIKWAKKAIYLDGMLYMLTRKKRRRIVQFDLKSQTVSAQVIKVPCGERRSGLIGISRGVLYYTNYNKEYRLCMWQFDDHSTTGSTWILKHCICIDDMLDKNKAILHTMKPVSSRPGRLFEPFGIHPFLDVIFLGLIGRVYSYHLESQKCELVWWPDRCMSWRDDFIYSFSYSYVNVKDFRKPDS</sequence>
<accession>A0AAD4T7N3</accession>
<reference evidence="2" key="1">
    <citation type="submission" date="2022-04" db="EMBL/GenBank/DDBJ databases">
        <title>A functionally conserved STORR gene fusion in Papaver species that diverged 16.8 million years ago.</title>
        <authorList>
            <person name="Catania T."/>
        </authorList>
    </citation>
    <scope>NUCLEOTIDE SEQUENCE</scope>
    <source>
        <strain evidence="2">S-188037</strain>
    </source>
</reference>
<dbReference type="InterPro" id="IPR056594">
    <property type="entry name" value="AT5G49610-like_b-prop"/>
</dbReference>
<proteinExistence type="predicted"/>
<protein>
    <recommendedName>
        <fullName evidence="1">F-box domain-containing protein</fullName>
    </recommendedName>
</protein>
<feature type="domain" description="F-box" evidence="1">
    <location>
        <begin position="6"/>
        <end position="55"/>
    </location>
</feature>
<dbReference type="PANTHER" id="PTHR35546">
    <property type="entry name" value="F-BOX PROTEIN INTERACTION DOMAIN PROTEIN-RELATED"/>
    <property type="match status" value="1"/>
</dbReference>
<gene>
    <name evidence="2" type="ORF">MKW98_023085</name>
</gene>
<dbReference type="InterPro" id="IPR036047">
    <property type="entry name" value="F-box-like_dom_sf"/>
</dbReference>
<dbReference type="PANTHER" id="PTHR35546:SF121">
    <property type="entry name" value="F-BOX PROTEIN"/>
    <property type="match status" value="1"/>
</dbReference>
<evidence type="ECO:0000313" key="3">
    <source>
        <dbReference type="Proteomes" id="UP001202328"/>
    </source>
</evidence>
<dbReference type="SMART" id="SM00256">
    <property type="entry name" value="FBOX"/>
    <property type="match status" value="1"/>
</dbReference>